<evidence type="ECO:0000313" key="2">
    <source>
        <dbReference type="Proteomes" id="UP000827092"/>
    </source>
</evidence>
<organism evidence="1 2">
    <name type="scientific">Oedothorax gibbosus</name>
    <dbReference type="NCBI Taxonomy" id="931172"/>
    <lineage>
        <taxon>Eukaryota</taxon>
        <taxon>Metazoa</taxon>
        <taxon>Ecdysozoa</taxon>
        <taxon>Arthropoda</taxon>
        <taxon>Chelicerata</taxon>
        <taxon>Arachnida</taxon>
        <taxon>Araneae</taxon>
        <taxon>Araneomorphae</taxon>
        <taxon>Entelegynae</taxon>
        <taxon>Araneoidea</taxon>
        <taxon>Linyphiidae</taxon>
        <taxon>Erigoninae</taxon>
        <taxon>Oedothorax</taxon>
    </lineage>
</organism>
<dbReference type="EMBL" id="JAFNEN010002044">
    <property type="protein sequence ID" value="KAG8173130.1"/>
    <property type="molecule type" value="Genomic_DNA"/>
</dbReference>
<comment type="caution">
    <text evidence="1">The sequence shown here is derived from an EMBL/GenBank/DDBJ whole genome shotgun (WGS) entry which is preliminary data.</text>
</comment>
<dbReference type="AlphaFoldDB" id="A0AAV6TMF1"/>
<name>A0AAV6TMF1_9ARAC</name>
<keyword evidence="2" id="KW-1185">Reference proteome</keyword>
<accession>A0AAV6TMF1</accession>
<dbReference type="Proteomes" id="UP000827092">
    <property type="component" value="Unassembled WGS sequence"/>
</dbReference>
<protein>
    <submittedName>
        <fullName evidence="1">Uncharacterized protein</fullName>
    </submittedName>
</protein>
<reference evidence="1 2" key="1">
    <citation type="journal article" date="2022" name="Nat. Ecol. Evol.">
        <title>A masculinizing supergene underlies an exaggerated male reproductive morph in a spider.</title>
        <authorList>
            <person name="Hendrickx F."/>
            <person name="De Corte Z."/>
            <person name="Sonet G."/>
            <person name="Van Belleghem S.M."/>
            <person name="Kostlbacher S."/>
            <person name="Vangestel C."/>
        </authorList>
    </citation>
    <scope>NUCLEOTIDE SEQUENCE [LARGE SCALE GENOMIC DNA]</scope>
    <source>
        <strain evidence="1">W744_W776</strain>
    </source>
</reference>
<proteinExistence type="predicted"/>
<gene>
    <name evidence="1" type="ORF">JTE90_004385</name>
</gene>
<sequence>MVHERHVRFGGRLSNPLSVVGKLDNLNFRGVVQYHQAGNSGPIRRFAVGRDCPTTADDSEPTCPRGWAVVHWMLDYLLWRVNDCG</sequence>
<evidence type="ECO:0000313" key="1">
    <source>
        <dbReference type="EMBL" id="KAG8173130.1"/>
    </source>
</evidence>